<dbReference type="SUPFAM" id="SSF46785">
    <property type="entry name" value="Winged helix' DNA-binding domain"/>
    <property type="match status" value="1"/>
</dbReference>
<accession>A0A1F4U1T5</accession>
<dbReference type="InterPro" id="IPR029016">
    <property type="entry name" value="GAF-like_dom_sf"/>
</dbReference>
<dbReference type="InterPro" id="IPR021153">
    <property type="entry name" value="HrcA_C"/>
</dbReference>
<evidence type="ECO:0000256" key="1">
    <source>
        <dbReference type="ARBA" id="ARBA00022491"/>
    </source>
</evidence>
<organism evidence="8 9">
    <name type="scientific">candidate division WWE3 bacterium RBG_13_37_7</name>
    <dbReference type="NCBI Taxonomy" id="1802609"/>
    <lineage>
        <taxon>Bacteria</taxon>
        <taxon>Katanobacteria</taxon>
    </lineage>
</organism>
<dbReference type="Pfam" id="PF03444">
    <property type="entry name" value="WHD_HrcA"/>
    <property type="match status" value="1"/>
</dbReference>
<dbReference type="EMBL" id="MEUS01000014">
    <property type="protein sequence ID" value="OGC38810.1"/>
    <property type="molecule type" value="Genomic_DNA"/>
</dbReference>
<keyword evidence="1 5" id="KW-0678">Repressor</keyword>
<comment type="function">
    <text evidence="5">Negative regulator of class I heat shock genes (grpE-dnaK-dnaJ and groELS operons). Prevents heat-shock induction of these operons.</text>
</comment>
<dbReference type="InterPro" id="IPR005104">
    <property type="entry name" value="WHTH_HrcA_DNA-bd"/>
</dbReference>
<dbReference type="GO" id="GO:0045892">
    <property type="term" value="P:negative regulation of DNA-templated transcription"/>
    <property type="evidence" value="ECO:0007669"/>
    <property type="project" value="UniProtKB-UniRule"/>
</dbReference>
<proteinExistence type="inferred from homology"/>
<evidence type="ECO:0000259" key="6">
    <source>
        <dbReference type="Pfam" id="PF01628"/>
    </source>
</evidence>
<dbReference type="PANTHER" id="PTHR34824">
    <property type="entry name" value="HEAT-INDUCIBLE TRANSCRIPTION REPRESSOR HRCA"/>
    <property type="match status" value="1"/>
</dbReference>
<sequence>MLSERQIQLLNAIIKEHTQSAEPVGSVEIVSKYKLRCSPATIRNEMAKLISMGYLEMFHTSSGRIPTKLAYKLYLEDILEEVEMPVLQEVAMKQRLWESRYEMAKMLRNAAIVLADTANVLAITTENDGFVSYAGIPYLLDNKEFEDTKITKTLFTILDNWEAFDNLLKSNVFGGEVKFLIGDELGIKNLERCALVYTDYAVGNKQGYVAIFGPARMPYPSIVPALKYTKGLIQELGETW</sequence>
<dbReference type="AlphaFoldDB" id="A0A1F4U1T5"/>
<evidence type="ECO:0000256" key="5">
    <source>
        <dbReference type="HAMAP-Rule" id="MF_00081"/>
    </source>
</evidence>
<dbReference type="Pfam" id="PF01628">
    <property type="entry name" value="HrcA"/>
    <property type="match status" value="1"/>
</dbReference>
<dbReference type="InterPro" id="IPR002571">
    <property type="entry name" value="HrcA"/>
</dbReference>
<dbReference type="Gene3D" id="1.10.10.10">
    <property type="entry name" value="Winged helix-like DNA-binding domain superfamily/Winged helix DNA-binding domain"/>
    <property type="match status" value="1"/>
</dbReference>
<dbReference type="HAMAP" id="MF_00081">
    <property type="entry name" value="HrcA"/>
    <property type="match status" value="1"/>
</dbReference>
<reference evidence="8 9" key="1">
    <citation type="journal article" date="2016" name="Nat. Commun.">
        <title>Thousands of microbial genomes shed light on interconnected biogeochemical processes in an aquifer system.</title>
        <authorList>
            <person name="Anantharaman K."/>
            <person name="Brown C.T."/>
            <person name="Hug L.A."/>
            <person name="Sharon I."/>
            <person name="Castelle C.J."/>
            <person name="Probst A.J."/>
            <person name="Thomas B.C."/>
            <person name="Singh A."/>
            <person name="Wilkins M.J."/>
            <person name="Karaoz U."/>
            <person name="Brodie E.L."/>
            <person name="Williams K.H."/>
            <person name="Hubbard S.S."/>
            <person name="Banfield J.F."/>
        </authorList>
    </citation>
    <scope>NUCLEOTIDE SEQUENCE [LARGE SCALE GENOMIC DNA]</scope>
</reference>
<evidence type="ECO:0000313" key="9">
    <source>
        <dbReference type="Proteomes" id="UP000178270"/>
    </source>
</evidence>
<evidence type="ECO:0000256" key="3">
    <source>
        <dbReference type="ARBA" id="ARBA00023016"/>
    </source>
</evidence>
<evidence type="ECO:0000256" key="4">
    <source>
        <dbReference type="ARBA" id="ARBA00023163"/>
    </source>
</evidence>
<feature type="domain" description="Winged helix-turn-helix transcription repressor HrcA DNA-binding" evidence="7">
    <location>
        <begin position="1"/>
        <end position="72"/>
    </location>
</feature>
<comment type="similarity">
    <text evidence="5">Belongs to the HrcA family.</text>
</comment>
<comment type="caution">
    <text evidence="8">The sequence shown here is derived from an EMBL/GenBank/DDBJ whole genome shotgun (WGS) entry which is preliminary data.</text>
</comment>
<evidence type="ECO:0000259" key="7">
    <source>
        <dbReference type="Pfam" id="PF03444"/>
    </source>
</evidence>
<dbReference type="Proteomes" id="UP000178270">
    <property type="component" value="Unassembled WGS sequence"/>
</dbReference>
<dbReference type="Gene3D" id="3.30.450.40">
    <property type="match status" value="1"/>
</dbReference>
<evidence type="ECO:0000256" key="2">
    <source>
        <dbReference type="ARBA" id="ARBA00023015"/>
    </source>
</evidence>
<protein>
    <recommendedName>
        <fullName evidence="5">Heat-inducible transcription repressor HrcA</fullName>
    </recommendedName>
</protein>
<name>A0A1F4U1T5_UNCKA</name>
<keyword evidence="2 5" id="KW-0805">Transcription regulation</keyword>
<evidence type="ECO:0000313" key="8">
    <source>
        <dbReference type="EMBL" id="OGC38810.1"/>
    </source>
</evidence>
<gene>
    <name evidence="5" type="primary">hrcA</name>
    <name evidence="8" type="ORF">A3K42_01610</name>
</gene>
<keyword evidence="4 5" id="KW-0804">Transcription</keyword>
<dbReference type="GO" id="GO:0003677">
    <property type="term" value="F:DNA binding"/>
    <property type="evidence" value="ECO:0007669"/>
    <property type="project" value="InterPro"/>
</dbReference>
<feature type="domain" description="Heat-inducible transcription repressor HrcA C-terminal" evidence="6">
    <location>
        <begin position="93"/>
        <end position="223"/>
    </location>
</feature>
<dbReference type="InterPro" id="IPR036390">
    <property type="entry name" value="WH_DNA-bd_sf"/>
</dbReference>
<dbReference type="InterPro" id="IPR036388">
    <property type="entry name" value="WH-like_DNA-bd_sf"/>
</dbReference>
<dbReference type="SUPFAM" id="SSF55781">
    <property type="entry name" value="GAF domain-like"/>
    <property type="match status" value="1"/>
</dbReference>
<dbReference type="PANTHER" id="PTHR34824:SF1">
    <property type="entry name" value="HEAT-INDUCIBLE TRANSCRIPTION REPRESSOR HRCA"/>
    <property type="match status" value="1"/>
</dbReference>
<keyword evidence="3 5" id="KW-0346">Stress response</keyword>